<evidence type="ECO:0000313" key="2">
    <source>
        <dbReference type="EMBL" id="OMJ92525.1"/>
    </source>
</evidence>
<name>A0A1R2CU67_9CILI</name>
<organism evidence="2 3">
    <name type="scientific">Stentor coeruleus</name>
    <dbReference type="NCBI Taxonomy" id="5963"/>
    <lineage>
        <taxon>Eukaryota</taxon>
        <taxon>Sar</taxon>
        <taxon>Alveolata</taxon>
        <taxon>Ciliophora</taxon>
        <taxon>Postciliodesmatophora</taxon>
        <taxon>Heterotrichea</taxon>
        <taxon>Heterotrichida</taxon>
        <taxon>Stentoridae</taxon>
        <taxon>Stentor</taxon>
    </lineage>
</organism>
<keyword evidence="1" id="KW-1133">Transmembrane helix</keyword>
<dbReference type="OrthoDB" id="327049at2759"/>
<evidence type="ECO:0000256" key="1">
    <source>
        <dbReference type="SAM" id="Phobius"/>
    </source>
</evidence>
<dbReference type="EMBL" id="MPUH01000059">
    <property type="protein sequence ID" value="OMJ92525.1"/>
    <property type="molecule type" value="Genomic_DNA"/>
</dbReference>
<evidence type="ECO:0000313" key="3">
    <source>
        <dbReference type="Proteomes" id="UP000187209"/>
    </source>
</evidence>
<gene>
    <name evidence="2" type="ORF">SteCoe_4655</name>
</gene>
<dbReference type="Proteomes" id="UP000187209">
    <property type="component" value="Unassembled WGS sequence"/>
</dbReference>
<keyword evidence="1" id="KW-0812">Transmembrane</keyword>
<keyword evidence="3" id="KW-1185">Reference proteome</keyword>
<comment type="caution">
    <text evidence="2">The sequence shown here is derived from an EMBL/GenBank/DDBJ whole genome shotgun (WGS) entry which is preliminary data.</text>
</comment>
<proteinExistence type="predicted"/>
<protein>
    <submittedName>
        <fullName evidence="2">Uncharacterized protein</fullName>
    </submittedName>
</protein>
<keyword evidence="1" id="KW-0472">Membrane</keyword>
<dbReference type="AlphaFoldDB" id="A0A1R2CU67"/>
<feature type="transmembrane region" description="Helical" evidence="1">
    <location>
        <begin position="254"/>
        <end position="274"/>
    </location>
</feature>
<reference evidence="2 3" key="1">
    <citation type="submission" date="2016-11" db="EMBL/GenBank/DDBJ databases">
        <title>The macronuclear genome of Stentor coeruleus: a giant cell with tiny introns.</title>
        <authorList>
            <person name="Slabodnick M."/>
            <person name="Ruby J.G."/>
            <person name="Reiff S.B."/>
            <person name="Swart E.C."/>
            <person name="Gosai S."/>
            <person name="Prabakaran S."/>
            <person name="Witkowska E."/>
            <person name="Larue G.E."/>
            <person name="Fisher S."/>
            <person name="Freeman R.M."/>
            <person name="Gunawardena J."/>
            <person name="Chu W."/>
            <person name="Stover N.A."/>
            <person name="Gregory B.D."/>
            <person name="Nowacki M."/>
            <person name="Derisi J."/>
            <person name="Roy S.W."/>
            <person name="Marshall W.F."/>
            <person name="Sood P."/>
        </authorList>
    </citation>
    <scope>NUCLEOTIDE SEQUENCE [LARGE SCALE GENOMIC DNA]</scope>
    <source>
        <strain evidence="2">WM001</strain>
    </source>
</reference>
<sequence length="320" mass="37967">MSKSESLEKILTKMRFYNKESQGSKKNTVRQLPQILQKNIPNDEDDLINEKYLNLLKKLEKLCDSYDMLPSIEFEESEAVEKSKTVVTKPKNKSSKEIRLNYLISQLKLRINNYPKKQSVYPSTNRFKITSGTEEKVGPGRYKSVNKSKLESYEFSNIPRLHTPITHTIQTIESLYKRQNNTSEGKIIKKNKILAINPQQLRENIALKIKFYKLKQQDAKQKKQAIYLQTKQQKTLKLSEKIRKFEWRMTKKQVFAVQVSWSCLFSIISMAKILEFSYKYRRIRKIKWGKILRKFCIATKFLCKFLIILRTVRKKIVYKD</sequence>
<accession>A0A1R2CU67</accession>